<dbReference type="Proteomes" id="UP000030661">
    <property type="component" value="Unassembled WGS sequence"/>
</dbReference>
<organism evidence="1">
    <name type="scientific">Vecturithrix granuli</name>
    <dbReference type="NCBI Taxonomy" id="1499967"/>
    <lineage>
        <taxon>Bacteria</taxon>
        <taxon>Candidatus Moduliflexota</taxon>
        <taxon>Candidatus Vecturitrichia</taxon>
        <taxon>Candidatus Vecturitrichales</taxon>
        <taxon>Candidatus Vecturitrichaceae</taxon>
        <taxon>Candidatus Vecturithrix</taxon>
    </lineage>
</organism>
<protein>
    <submittedName>
        <fullName evidence="1">Uncharacterized protein</fullName>
    </submittedName>
</protein>
<accession>A0A081C194</accession>
<reference evidence="1" key="1">
    <citation type="journal article" date="2015" name="PeerJ">
        <title>First genomic representation of candidate bacterial phylum KSB3 points to enhanced environmental sensing as a trigger of wastewater bulking.</title>
        <authorList>
            <person name="Sekiguchi Y."/>
            <person name="Ohashi A."/>
            <person name="Parks D.H."/>
            <person name="Yamauchi T."/>
            <person name="Tyson G.W."/>
            <person name="Hugenholtz P."/>
        </authorList>
    </citation>
    <scope>NUCLEOTIDE SEQUENCE [LARGE SCALE GENOMIC DNA]</scope>
</reference>
<evidence type="ECO:0000313" key="2">
    <source>
        <dbReference type="Proteomes" id="UP000030661"/>
    </source>
</evidence>
<sequence>MDFEVVGDIAYIETIAVSGSIREVARLRKRYGPGRWRKCKGFAMVRLFPDDMLCKAEIHWYEAHGIGKKEMKIKRIVDD</sequence>
<dbReference type="AlphaFoldDB" id="A0A081C194"/>
<name>A0A081C194_VECG1</name>
<gene>
    <name evidence="1" type="ORF">U27_05323</name>
</gene>
<proteinExistence type="predicted"/>
<evidence type="ECO:0000313" key="1">
    <source>
        <dbReference type="EMBL" id="GAK58349.1"/>
    </source>
</evidence>
<dbReference type="HOGENOM" id="CLU_200298_0_0_0"/>
<dbReference type="EMBL" id="DF820467">
    <property type="protein sequence ID" value="GAK58349.1"/>
    <property type="molecule type" value="Genomic_DNA"/>
</dbReference>
<dbReference type="STRING" id="1499967.U27_05323"/>
<dbReference type="eggNOG" id="ENOG5032YN6">
    <property type="taxonomic scope" value="Bacteria"/>
</dbReference>
<keyword evidence="2" id="KW-1185">Reference proteome</keyword>